<keyword evidence="1" id="KW-0175">Coiled coil</keyword>
<dbReference type="Proteomes" id="UP000824890">
    <property type="component" value="Unassembled WGS sequence"/>
</dbReference>
<keyword evidence="3" id="KW-1185">Reference proteome</keyword>
<organism evidence="2 3">
    <name type="scientific">Brassica napus</name>
    <name type="common">Rape</name>
    <dbReference type="NCBI Taxonomy" id="3708"/>
    <lineage>
        <taxon>Eukaryota</taxon>
        <taxon>Viridiplantae</taxon>
        <taxon>Streptophyta</taxon>
        <taxon>Embryophyta</taxon>
        <taxon>Tracheophyta</taxon>
        <taxon>Spermatophyta</taxon>
        <taxon>Magnoliopsida</taxon>
        <taxon>eudicotyledons</taxon>
        <taxon>Gunneridae</taxon>
        <taxon>Pentapetalae</taxon>
        <taxon>rosids</taxon>
        <taxon>malvids</taxon>
        <taxon>Brassicales</taxon>
        <taxon>Brassicaceae</taxon>
        <taxon>Brassiceae</taxon>
        <taxon>Brassica</taxon>
    </lineage>
</organism>
<comment type="caution">
    <text evidence="2">The sequence shown here is derived from an EMBL/GenBank/DDBJ whole genome shotgun (WGS) entry which is preliminary data.</text>
</comment>
<evidence type="ECO:0000313" key="2">
    <source>
        <dbReference type="EMBL" id="KAH0897629.1"/>
    </source>
</evidence>
<evidence type="ECO:0000256" key="1">
    <source>
        <dbReference type="SAM" id="Coils"/>
    </source>
</evidence>
<accession>A0ABQ8AYR3</accession>
<evidence type="ECO:0000313" key="3">
    <source>
        <dbReference type="Proteomes" id="UP000824890"/>
    </source>
</evidence>
<name>A0ABQ8AYR3_BRANA</name>
<feature type="coiled-coil region" evidence="1">
    <location>
        <begin position="69"/>
        <end position="128"/>
    </location>
</feature>
<reference evidence="2 3" key="1">
    <citation type="submission" date="2021-05" db="EMBL/GenBank/DDBJ databases">
        <title>Genome Assembly of Synthetic Allotetraploid Brassica napus Reveals Homoeologous Exchanges between Subgenomes.</title>
        <authorList>
            <person name="Davis J.T."/>
        </authorList>
    </citation>
    <scope>NUCLEOTIDE SEQUENCE [LARGE SCALE GENOMIC DNA]</scope>
    <source>
        <strain evidence="3">cv. Da-Ae</strain>
        <tissue evidence="2">Seedling</tissue>
    </source>
</reference>
<dbReference type="EMBL" id="JAGKQM010000012">
    <property type="protein sequence ID" value="KAH0897629.1"/>
    <property type="molecule type" value="Genomic_DNA"/>
</dbReference>
<protein>
    <submittedName>
        <fullName evidence="2">Uncharacterized protein</fullName>
    </submittedName>
</protein>
<proteinExistence type="predicted"/>
<sequence>MHKSEASHLAVHEHLRPPICAEEAVGFHKRVKRIYDPVKIVVPCDVFEVEFPIPPDKGAHLSSYVEDELPEATQREAKLQRRIDDLQGQVIGLHKTRKETNPELSLEFQILKEKLNEHSKQLEQSTEKLSQ</sequence>
<gene>
    <name evidence="2" type="ORF">HID58_047197</name>
</gene>